<evidence type="ECO:0000313" key="1">
    <source>
        <dbReference type="EMBL" id="RZQ55952.1"/>
    </source>
</evidence>
<gene>
    <name evidence="1" type="ORF">CWI82_01155</name>
</gene>
<name>A0ACD2HI96_9GAMM</name>
<dbReference type="Proteomes" id="UP000293092">
    <property type="component" value="Unassembled WGS sequence"/>
</dbReference>
<comment type="caution">
    <text evidence="1">The sequence shown here is derived from an EMBL/GenBank/DDBJ whole genome shotgun (WGS) entry which is preliminary data.</text>
</comment>
<proteinExistence type="predicted"/>
<evidence type="ECO:0000313" key="2">
    <source>
        <dbReference type="Proteomes" id="UP000293092"/>
    </source>
</evidence>
<sequence length="200" mass="22077">MSPHTNYMKAEDRRAATVDIVVALAAEKNPSEISTTDIAKKMGVTQGALFKYFPTKDAIVQAVIQWIADKLLSRIERAAQAETSPIAVIEAIFFAHIRFVSEYPGAPRMLFSELQRKQASVPKQIATTLLKSYSLRLQQLLENGKTQGLVRADLDTKAAAGLLIGMIQGLVMQSLLVDNIKLMHIEAPKVFAIYRHGIEA</sequence>
<reference evidence="1" key="1">
    <citation type="submission" date="2017-11" db="EMBL/GenBank/DDBJ databases">
        <title>Comparative genomic and phylogenomic analyses of the family Idiomarinaceae.</title>
        <authorList>
            <person name="Liu Y."/>
            <person name="Shao Z."/>
        </authorList>
    </citation>
    <scope>NUCLEOTIDE SEQUENCE</scope>
    <source>
        <strain evidence="1">PIN1</strain>
    </source>
</reference>
<accession>A0ACD2HI96</accession>
<dbReference type="EMBL" id="PIQJ01000001">
    <property type="protein sequence ID" value="RZQ55952.1"/>
    <property type="molecule type" value="Genomic_DNA"/>
</dbReference>
<keyword evidence="2" id="KW-1185">Reference proteome</keyword>
<protein>
    <submittedName>
        <fullName evidence="1">TetR family transcriptional regulator</fullName>
    </submittedName>
</protein>
<organism evidence="1 2">
    <name type="scientific">Pseudidiomarina tainanensis</name>
    <dbReference type="NCBI Taxonomy" id="502365"/>
    <lineage>
        <taxon>Bacteria</taxon>
        <taxon>Pseudomonadati</taxon>
        <taxon>Pseudomonadota</taxon>
        <taxon>Gammaproteobacteria</taxon>
        <taxon>Alteromonadales</taxon>
        <taxon>Idiomarinaceae</taxon>
        <taxon>Pseudidiomarina</taxon>
    </lineage>
</organism>